<dbReference type="eggNOG" id="COG5621">
    <property type="taxonomic scope" value="Bacteria"/>
</dbReference>
<protein>
    <submittedName>
        <fullName evidence="2">Hydroxyneurosporene dehydrogenase CrtC</fullName>
        <ecNumber evidence="2">4.2.1.-</ecNumber>
    </submittedName>
</protein>
<sequence>MRAAESGADARVRPDDRLEPADAPAGDAGELRAPVPGDGGSAVRPGDARLDVLVPPGLVDEPAAGPVPGGRQRAPGAGRADGGDVRPAGGRDADGAPRFDQPVPPGGYLWWYVDAVSDDGRHGLTFIAFVGSVFSPYYAWAGGPNADRADPENHCALNIALYGDAGKRWTMTERGRRWMRRSRDEFVIGPSRLHWDGESLLVEFDEIGVPIPRRVKGRVRVWPKALCRFVTSLDSGGRHRWGPIAPCSRIEVELDSPNARWSGHAYVDSNEGDEPIDRPFREWDWSRATMADGSTAVIYDVRQKRDGDRVIAERFLLDGSTESFEAPPRQPLPTTLWRIDRTMRTEPGVPAFVEQTLEDTPFYARSMVRSGLLGEVVTSVHETMLLPRVITLPVRLMLPWRMPRRS</sequence>
<feature type="compositionally biased region" description="Basic and acidic residues" evidence="1">
    <location>
        <begin position="8"/>
        <end position="20"/>
    </location>
</feature>
<accession>I0HUL0</accession>
<keyword evidence="2" id="KW-0456">Lyase</keyword>
<feature type="compositionally biased region" description="Low complexity" evidence="1">
    <location>
        <begin position="62"/>
        <end position="78"/>
    </location>
</feature>
<gene>
    <name evidence="2" type="primary">crtC</name>
    <name evidence="2" type="ordered locus">RGE_33580</name>
</gene>
<keyword evidence="3" id="KW-1185">Reference proteome</keyword>
<dbReference type="EC" id="4.2.1.-" evidence="2"/>
<organism evidence="2 3">
    <name type="scientific">Rubrivivax gelatinosus (strain NBRC 100245 / IL144)</name>
    <dbReference type="NCBI Taxonomy" id="983917"/>
    <lineage>
        <taxon>Bacteria</taxon>
        <taxon>Pseudomonadati</taxon>
        <taxon>Pseudomonadota</taxon>
        <taxon>Betaproteobacteria</taxon>
        <taxon>Burkholderiales</taxon>
        <taxon>Sphaerotilaceae</taxon>
        <taxon>Rubrivivax</taxon>
    </lineage>
</organism>
<evidence type="ECO:0000256" key="1">
    <source>
        <dbReference type="SAM" id="MobiDB-lite"/>
    </source>
</evidence>
<dbReference type="GO" id="GO:0016829">
    <property type="term" value="F:lyase activity"/>
    <property type="evidence" value="ECO:0007669"/>
    <property type="project" value="UniProtKB-KW"/>
</dbReference>
<dbReference type="AlphaFoldDB" id="I0HUL0"/>
<dbReference type="STRING" id="983917.RGE_33580"/>
<dbReference type="Proteomes" id="UP000007883">
    <property type="component" value="Chromosome"/>
</dbReference>
<dbReference type="CDD" id="cd21471">
    <property type="entry name" value="CrtC-like"/>
    <property type="match status" value="1"/>
</dbReference>
<name>I0HUL0_RUBGI</name>
<dbReference type="KEGG" id="rge:RGE_33580"/>
<feature type="compositionally biased region" description="Basic and acidic residues" evidence="1">
    <location>
        <begin position="81"/>
        <end position="97"/>
    </location>
</feature>
<evidence type="ECO:0000313" key="2">
    <source>
        <dbReference type="EMBL" id="BAL96697.1"/>
    </source>
</evidence>
<dbReference type="EMBL" id="AP012320">
    <property type="protein sequence ID" value="BAL96697.1"/>
    <property type="molecule type" value="Genomic_DNA"/>
</dbReference>
<reference evidence="2 3" key="1">
    <citation type="journal article" date="2012" name="J. Bacteriol.">
        <title>Complete genome sequence of phototrophic betaproteobacterium Rubrivivax gelatinosus IL144.</title>
        <authorList>
            <person name="Nagashima S."/>
            <person name="Kamimura A."/>
            <person name="Shimizu T."/>
            <person name="Nakamura-isaki S."/>
            <person name="Aono E."/>
            <person name="Sakamoto K."/>
            <person name="Ichikawa N."/>
            <person name="Nakazawa H."/>
            <person name="Sekine M."/>
            <person name="Yamazaki S."/>
            <person name="Fujita N."/>
            <person name="Shimada K."/>
            <person name="Hanada S."/>
            <person name="Nagashima K.V.P."/>
        </authorList>
    </citation>
    <scope>NUCLEOTIDE SEQUENCE [LARGE SCALE GENOMIC DNA]</scope>
    <source>
        <strain evidence="3">NBRC 100245 / IL144</strain>
    </source>
</reference>
<feature type="region of interest" description="Disordered" evidence="1">
    <location>
        <begin position="1"/>
        <end position="101"/>
    </location>
</feature>
<proteinExistence type="predicted"/>
<dbReference type="SUPFAM" id="SSF159245">
    <property type="entry name" value="AttH-like"/>
    <property type="match status" value="1"/>
</dbReference>
<dbReference type="PATRIC" id="fig|983917.3.peg.3285"/>
<evidence type="ECO:0000313" key="3">
    <source>
        <dbReference type="Proteomes" id="UP000007883"/>
    </source>
</evidence>
<dbReference type="HOGENOM" id="CLU_056173_0_0_4"/>